<evidence type="ECO:0000313" key="2">
    <source>
        <dbReference type="EMBL" id="PXZ07117.1"/>
    </source>
</evidence>
<evidence type="ECO:0000256" key="1">
    <source>
        <dbReference type="SAM" id="Phobius"/>
    </source>
</evidence>
<name>A0A2V4EFS3_9GAMM</name>
<protein>
    <submittedName>
        <fullName evidence="2">Uncharacterized protein</fullName>
    </submittedName>
</protein>
<feature type="transmembrane region" description="Helical" evidence="1">
    <location>
        <begin position="46"/>
        <end position="68"/>
    </location>
</feature>
<keyword evidence="1" id="KW-0472">Membrane</keyword>
<accession>A0A2V4EFS3</accession>
<evidence type="ECO:0000313" key="3">
    <source>
        <dbReference type="Proteomes" id="UP000247932"/>
    </source>
</evidence>
<dbReference type="Proteomes" id="UP000247932">
    <property type="component" value="Unassembled WGS sequence"/>
</dbReference>
<dbReference type="AlphaFoldDB" id="A0A2V4EFS3"/>
<gene>
    <name evidence="2" type="ORF">DKK70_08995</name>
</gene>
<comment type="caution">
    <text evidence="2">The sequence shown here is derived from an EMBL/GenBank/DDBJ whole genome shotgun (WGS) entry which is preliminary data.</text>
</comment>
<dbReference type="EMBL" id="QGLR01000010">
    <property type="protein sequence ID" value="PXZ07117.1"/>
    <property type="molecule type" value="Genomic_DNA"/>
</dbReference>
<sequence>MGYIYFLGLKLNYKKEFIAPSIISSGTNYIKVKDTKYNFFAIPIQYVGLLSLIFGIVMLSIQIVYRYLYL</sequence>
<reference evidence="2 3" key="1">
    <citation type="submission" date="2018-05" db="EMBL/GenBank/DDBJ databases">
        <title>Reference genomes for bee gut microbiota database.</title>
        <authorList>
            <person name="Ellegaard K.M."/>
        </authorList>
    </citation>
    <scope>NUCLEOTIDE SEQUENCE [LARGE SCALE GENOMIC DNA]</scope>
    <source>
        <strain evidence="2 3">ESL0182</strain>
    </source>
</reference>
<keyword evidence="1" id="KW-1133">Transmembrane helix</keyword>
<keyword evidence="1" id="KW-0812">Transmembrane</keyword>
<proteinExistence type="predicted"/>
<organism evidence="2 3">
    <name type="scientific">Gilliamella apicola</name>
    <dbReference type="NCBI Taxonomy" id="1196095"/>
    <lineage>
        <taxon>Bacteria</taxon>
        <taxon>Pseudomonadati</taxon>
        <taxon>Pseudomonadota</taxon>
        <taxon>Gammaproteobacteria</taxon>
        <taxon>Orbales</taxon>
        <taxon>Orbaceae</taxon>
        <taxon>Gilliamella</taxon>
    </lineage>
</organism>
<keyword evidence="3" id="KW-1185">Reference proteome</keyword>